<evidence type="ECO:0000313" key="1">
    <source>
        <dbReference type="EMBL" id="JAE39253.1"/>
    </source>
</evidence>
<proteinExistence type="predicted"/>
<dbReference type="AlphaFoldDB" id="A0A0A9I252"/>
<organism evidence="1">
    <name type="scientific">Arundo donax</name>
    <name type="common">Giant reed</name>
    <name type="synonym">Donax arundinaceus</name>
    <dbReference type="NCBI Taxonomy" id="35708"/>
    <lineage>
        <taxon>Eukaryota</taxon>
        <taxon>Viridiplantae</taxon>
        <taxon>Streptophyta</taxon>
        <taxon>Embryophyta</taxon>
        <taxon>Tracheophyta</taxon>
        <taxon>Spermatophyta</taxon>
        <taxon>Magnoliopsida</taxon>
        <taxon>Liliopsida</taxon>
        <taxon>Poales</taxon>
        <taxon>Poaceae</taxon>
        <taxon>PACMAD clade</taxon>
        <taxon>Arundinoideae</taxon>
        <taxon>Arundineae</taxon>
        <taxon>Arundo</taxon>
    </lineage>
</organism>
<name>A0A0A9I252_ARUDO</name>
<protein>
    <submittedName>
        <fullName evidence="1">Uncharacterized protein</fullName>
    </submittedName>
</protein>
<reference evidence="1" key="1">
    <citation type="submission" date="2014-09" db="EMBL/GenBank/DDBJ databases">
        <authorList>
            <person name="Magalhaes I.L.F."/>
            <person name="Oliveira U."/>
            <person name="Santos F.R."/>
            <person name="Vidigal T.H.D.A."/>
            <person name="Brescovit A.D."/>
            <person name="Santos A.J."/>
        </authorList>
    </citation>
    <scope>NUCLEOTIDE SEQUENCE</scope>
    <source>
        <tissue evidence="1">Shoot tissue taken approximately 20 cm above the soil surface</tissue>
    </source>
</reference>
<dbReference type="EMBL" id="GBRH01158643">
    <property type="protein sequence ID" value="JAE39253.1"/>
    <property type="molecule type" value="Transcribed_RNA"/>
</dbReference>
<reference evidence="1" key="2">
    <citation type="journal article" date="2015" name="Data Brief">
        <title>Shoot transcriptome of the giant reed, Arundo donax.</title>
        <authorList>
            <person name="Barrero R.A."/>
            <person name="Guerrero F.D."/>
            <person name="Moolhuijzen P."/>
            <person name="Goolsby J.A."/>
            <person name="Tidwell J."/>
            <person name="Bellgard S.E."/>
            <person name="Bellgard M.I."/>
        </authorList>
    </citation>
    <scope>NUCLEOTIDE SEQUENCE</scope>
    <source>
        <tissue evidence="1">Shoot tissue taken approximately 20 cm above the soil surface</tissue>
    </source>
</reference>
<accession>A0A0A9I252</accession>
<sequence length="27" mass="3433">MVRIRRSPMAARRWKDLLRRAEPVRRR</sequence>